<dbReference type="InterPro" id="IPR041569">
    <property type="entry name" value="AAA_lid_3"/>
</dbReference>
<keyword evidence="5" id="KW-0496">Mitochondrion</keyword>
<dbReference type="InterPro" id="IPR051701">
    <property type="entry name" value="Mito_OM_Translocase_MSP1"/>
</dbReference>
<feature type="compositionally biased region" description="Low complexity" evidence="6">
    <location>
        <begin position="46"/>
        <end position="58"/>
    </location>
</feature>
<dbReference type="PROSITE" id="PS00674">
    <property type="entry name" value="AAA"/>
    <property type="match status" value="1"/>
</dbReference>
<sequence length="958" mass="106740">MLGNLTGRTFQRALIVNRRKTACSIKFCKRVTTFRSIHNSVPRTFSNSPNDSTNNNSSPLKPVTDNNNNNKSNLSSSNSSKETPTSTSNHEETESRQTEESTSQPPENKTAENVGEYLLRSPRKLRTSLPKLRSRLRKPISPYKPVIPPLFLKENYLSFKDNINTFELISYPLDDGIRDEILFSARANLLPIPKGDTVPARRGHLLLNCPIEGASFYLDSIVKSVAASLHADLLTFDRQDLMELTANMFSRKGNVTPWPLFPELKGFNPYIAASPYSTTSSFSSDDELEDDVFIDEEEGFESSPSISRNSNYENKPLVDNFQYNSSQANGSLRAEMKVILDKVERFFEALVTASPSSSSNSSSSSPKIIYFRDIGDLVPSTFGTALINGLVEAVQNQRYLGDRIMIIAGYSPSLFAMDKKSVANTNVPSHEIQWVSIDIFPNSALLAAFTHIAIPPPSSIERAQMLQKMIAKDKNVAIRHINVRTLKAMCGSKGAYFKNNSIKELSNLLTPLEGIDNDVWGFERIHRLVMNSIGIALSSQNISISHDPVYLDVEHLIQASNTLKANQKLRKDFVESATTNNDAISKGPEKLVSIVGIGDGKINLTNRKNLRKEDLDKYEKKLLNCVVDSENITVGFSDIHVAQSTVQTLQTLITLPLMRPQSFSYGVLSKHFISGVLLFGPPGTGKTMLAKAVAKESGSTVIDIKSSDVYDMYVGEGEKNVRAIFSLARKLSPCVIFLDELDAIFGSRRSDIHNGAHREIINQFMAEWDGLTSRNEGVLIMGATNRPFDLDDAILRRMPRRILVDLPTEKDREQILNLHLRDEKIDSSVSLEYFAKITKLYSGSDLKNLCISAALAAVREDAEIEKTKANSESDKNHNNDVSNDNSEQLPQVRILKQHHFQTALKQVTPSCSEDMSSLTELRKWDGMYGDGAWNRKKRVKGIGFDGDAVLPSYKSQEL</sequence>
<dbReference type="GO" id="GO:0016887">
    <property type="term" value="F:ATP hydrolysis activity"/>
    <property type="evidence" value="ECO:0007669"/>
    <property type="project" value="InterPro"/>
</dbReference>
<organism evidence="8 9">
    <name type="scientific">Funneliformis caledonium</name>
    <dbReference type="NCBI Taxonomy" id="1117310"/>
    <lineage>
        <taxon>Eukaryota</taxon>
        <taxon>Fungi</taxon>
        <taxon>Fungi incertae sedis</taxon>
        <taxon>Mucoromycota</taxon>
        <taxon>Glomeromycotina</taxon>
        <taxon>Glomeromycetes</taxon>
        <taxon>Glomerales</taxon>
        <taxon>Glomeraceae</taxon>
        <taxon>Funneliformis</taxon>
    </lineage>
</organism>
<dbReference type="InterPro" id="IPR056027">
    <property type="entry name" value="DUF7608"/>
</dbReference>
<dbReference type="InterPro" id="IPR027417">
    <property type="entry name" value="P-loop_NTPase"/>
</dbReference>
<dbReference type="PANTHER" id="PTHR45644:SF56">
    <property type="entry name" value="AAA ATPASE, PUTATIVE (AFU_ORTHOLOGUE AFUA_2G12920)-RELATED"/>
    <property type="match status" value="1"/>
</dbReference>
<dbReference type="SMART" id="SM00382">
    <property type="entry name" value="AAA"/>
    <property type="match status" value="1"/>
</dbReference>
<evidence type="ECO:0000256" key="3">
    <source>
        <dbReference type="ARBA" id="ARBA00022787"/>
    </source>
</evidence>
<evidence type="ECO:0000256" key="1">
    <source>
        <dbReference type="ARBA" id="ARBA00004572"/>
    </source>
</evidence>
<dbReference type="Pfam" id="PF00004">
    <property type="entry name" value="AAA"/>
    <property type="match status" value="1"/>
</dbReference>
<comment type="caution">
    <text evidence="8">The sequence shown here is derived from an EMBL/GenBank/DDBJ whole genome shotgun (WGS) entry which is preliminary data.</text>
</comment>
<feature type="region of interest" description="Disordered" evidence="6">
    <location>
        <begin position="866"/>
        <end position="886"/>
    </location>
</feature>
<dbReference type="InterPro" id="IPR003960">
    <property type="entry name" value="ATPase_AAA_CS"/>
</dbReference>
<dbReference type="InterPro" id="IPR003959">
    <property type="entry name" value="ATPase_AAA_core"/>
</dbReference>
<dbReference type="PANTHER" id="PTHR45644">
    <property type="entry name" value="AAA ATPASE, PUTATIVE (AFU_ORTHOLOGUE AFUA_2G12920)-RELATED-RELATED"/>
    <property type="match status" value="1"/>
</dbReference>
<reference evidence="8" key="1">
    <citation type="submission" date="2021-06" db="EMBL/GenBank/DDBJ databases">
        <authorList>
            <person name="Kallberg Y."/>
            <person name="Tangrot J."/>
            <person name="Rosling A."/>
        </authorList>
    </citation>
    <scope>NUCLEOTIDE SEQUENCE</scope>
    <source>
        <strain evidence="8">UK204</strain>
    </source>
</reference>
<dbReference type="AlphaFoldDB" id="A0A9N9HWP3"/>
<evidence type="ECO:0000256" key="2">
    <source>
        <dbReference type="ARBA" id="ARBA00022741"/>
    </source>
</evidence>
<dbReference type="Pfam" id="PF17862">
    <property type="entry name" value="AAA_lid_3"/>
    <property type="match status" value="1"/>
</dbReference>
<dbReference type="OrthoDB" id="39734at2759"/>
<evidence type="ECO:0000313" key="8">
    <source>
        <dbReference type="EMBL" id="CAG8709790.1"/>
    </source>
</evidence>
<proteinExistence type="predicted"/>
<feature type="compositionally biased region" description="Low complexity" evidence="6">
    <location>
        <begin position="66"/>
        <end position="88"/>
    </location>
</feature>
<gene>
    <name evidence="8" type="ORF">FCALED_LOCUS13862</name>
</gene>
<dbReference type="SUPFAM" id="SSF52540">
    <property type="entry name" value="P-loop containing nucleoside triphosphate hydrolases"/>
    <property type="match status" value="1"/>
</dbReference>
<dbReference type="Proteomes" id="UP000789570">
    <property type="component" value="Unassembled WGS sequence"/>
</dbReference>
<feature type="domain" description="AAA+ ATPase" evidence="7">
    <location>
        <begin position="672"/>
        <end position="809"/>
    </location>
</feature>
<evidence type="ECO:0000313" key="9">
    <source>
        <dbReference type="Proteomes" id="UP000789570"/>
    </source>
</evidence>
<protein>
    <submittedName>
        <fullName evidence="8">14264_t:CDS:1</fullName>
    </submittedName>
</protein>
<comment type="subcellular location">
    <subcellularLocation>
        <location evidence="1">Mitochondrion outer membrane</location>
        <topology evidence="1">Single-pass membrane protein</topology>
    </subcellularLocation>
</comment>
<dbReference type="Gene3D" id="1.10.8.60">
    <property type="match status" value="1"/>
</dbReference>
<name>A0A9N9HWP3_9GLOM</name>
<evidence type="ECO:0000256" key="6">
    <source>
        <dbReference type="SAM" id="MobiDB-lite"/>
    </source>
</evidence>
<dbReference type="GO" id="GO:0005741">
    <property type="term" value="C:mitochondrial outer membrane"/>
    <property type="evidence" value="ECO:0007669"/>
    <property type="project" value="UniProtKB-SubCell"/>
</dbReference>
<dbReference type="GO" id="GO:0005524">
    <property type="term" value="F:ATP binding"/>
    <property type="evidence" value="ECO:0007669"/>
    <property type="project" value="UniProtKB-KW"/>
</dbReference>
<dbReference type="Gene3D" id="3.40.50.300">
    <property type="entry name" value="P-loop containing nucleotide triphosphate hydrolases"/>
    <property type="match status" value="1"/>
</dbReference>
<evidence type="ECO:0000259" key="7">
    <source>
        <dbReference type="SMART" id="SM00382"/>
    </source>
</evidence>
<evidence type="ECO:0000256" key="5">
    <source>
        <dbReference type="ARBA" id="ARBA00023128"/>
    </source>
</evidence>
<feature type="region of interest" description="Disordered" evidence="6">
    <location>
        <begin position="40"/>
        <end position="122"/>
    </location>
</feature>
<keyword evidence="9" id="KW-1185">Reference proteome</keyword>
<feature type="compositionally biased region" description="Basic and acidic residues" evidence="6">
    <location>
        <begin position="89"/>
        <end position="99"/>
    </location>
</feature>
<keyword evidence="3" id="KW-0472">Membrane</keyword>
<accession>A0A9N9HWP3</accession>
<keyword evidence="3" id="KW-1000">Mitochondrion outer membrane</keyword>
<dbReference type="Pfam" id="PF24581">
    <property type="entry name" value="DUF7608"/>
    <property type="match status" value="1"/>
</dbReference>
<dbReference type="EMBL" id="CAJVPQ010008767">
    <property type="protein sequence ID" value="CAG8709790.1"/>
    <property type="molecule type" value="Genomic_DNA"/>
</dbReference>
<keyword evidence="4" id="KW-0067">ATP-binding</keyword>
<dbReference type="InterPro" id="IPR003593">
    <property type="entry name" value="AAA+_ATPase"/>
</dbReference>
<feature type="compositionally biased region" description="Basic and acidic residues" evidence="6">
    <location>
        <begin position="866"/>
        <end position="878"/>
    </location>
</feature>
<keyword evidence="2" id="KW-0547">Nucleotide-binding</keyword>
<evidence type="ECO:0000256" key="4">
    <source>
        <dbReference type="ARBA" id="ARBA00022840"/>
    </source>
</evidence>